<dbReference type="RefSeq" id="WP_345708485.1">
    <property type="nucleotide sequence ID" value="NZ_BAABKV010000001.1"/>
</dbReference>
<feature type="compositionally biased region" description="Basic and acidic residues" evidence="1">
    <location>
        <begin position="1"/>
        <end position="10"/>
    </location>
</feature>
<feature type="region of interest" description="Disordered" evidence="1">
    <location>
        <begin position="1"/>
        <end position="21"/>
    </location>
</feature>
<name>A0ABW2G4T0_9ACTN</name>
<protein>
    <submittedName>
        <fullName evidence="2">Uncharacterized protein</fullName>
    </submittedName>
</protein>
<reference evidence="3" key="1">
    <citation type="journal article" date="2019" name="Int. J. Syst. Evol. Microbiol.">
        <title>The Global Catalogue of Microorganisms (GCM) 10K type strain sequencing project: providing services to taxonomists for standard genome sequencing and annotation.</title>
        <authorList>
            <consortium name="The Broad Institute Genomics Platform"/>
            <consortium name="The Broad Institute Genome Sequencing Center for Infectious Disease"/>
            <person name="Wu L."/>
            <person name="Ma J."/>
        </authorList>
    </citation>
    <scope>NUCLEOTIDE SEQUENCE [LARGE SCALE GENOMIC DNA]</scope>
    <source>
        <strain evidence="3">CGMCC 1.12859</strain>
    </source>
</reference>
<sequence>MDADGTRETAPDAPRPAVEEGGEPACLLARLCPQCDAVPEGPPAAECWRCGADLRSR</sequence>
<comment type="caution">
    <text evidence="2">The sequence shown here is derived from an EMBL/GenBank/DDBJ whole genome shotgun (WGS) entry which is preliminary data.</text>
</comment>
<evidence type="ECO:0000256" key="1">
    <source>
        <dbReference type="SAM" id="MobiDB-lite"/>
    </source>
</evidence>
<dbReference type="Proteomes" id="UP001596435">
    <property type="component" value="Unassembled WGS sequence"/>
</dbReference>
<evidence type="ECO:0000313" key="2">
    <source>
        <dbReference type="EMBL" id="MFC7184471.1"/>
    </source>
</evidence>
<dbReference type="EMBL" id="JBHTAJ010000103">
    <property type="protein sequence ID" value="MFC7184471.1"/>
    <property type="molecule type" value="Genomic_DNA"/>
</dbReference>
<proteinExistence type="predicted"/>
<accession>A0ABW2G4T0</accession>
<organism evidence="2 3">
    <name type="scientific">Kitasatospora paranensis</name>
    <dbReference type="NCBI Taxonomy" id="258053"/>
    <lineage>
        <taxon>Bacteria</taxon>
        <taxon>Bacillati</taxon>
        <taxon>Actinomycetota</taxon>
        <taxon>Actinomycetes</taxon>
        <taxon>Kitasatosporales</taxon>
        <taxon>Streptomycetaceae</taxon>
        <taxon>Kitasatospora</taxon>
    </lineage>
</organism>
<evidence type="ECO:0000313" key="3">
    <source>
        <dbReference type="Proteomes" id="UP001596435"/>
    </source>
</evidence>
<keyword evidence="3" id="KW-1185">Reference proteome</keyword>
<gene>
    <name evidence="2" type="ORF">ACFQMG_33470</name>
</gene>